<sequence>MDICFRCIVADYFTGVEASEMNVSCACDGIQAEEMLYENQYDLFSVEISSQ</sequence>
<dbReference type="EMBL" id="BLYL01000012">
    <property type="protein sequence ID" value="GFO94960.1"/>
    <property type="molecule type" value="Genomic_DNA"/>
</dbReference>
<gene>
    <name evidence="1" type="ORF">COEU31_20060</name>
</gene>
<dbReference type="RefSeq" id="WP_156327888.1">
    <property type="nucleotide sequence ID" value="NZ_BLYL01000012.1"/>
</dbReference>
<accession>A0AAI9K583</accession>
<evidence type="ECO:0000313" key="1">
    <source>
        <dbReference type="EMBL" id="GFO94960.1"/>
    </source>
</evidence>
<comment type="caution">
    <text evidence="1">The sequence shown here is derived from an EMBL/GenBank/DDBJ whole genome shotgun (WGS) entry which is preliminary data.</text>
</comment>
<evidence type="ECO:0000313" key="2">
    <source>
        <dbReference type="Proteomes" id="UP000660047"/>
    </source>
</evidence>
<dbReference type="Proteomes" id="UP000660047">
    <property type="component" value="Unassembled WGS sequence"/>
</dbReference>
<organism evidence="1 2">
    <name type="scientific">Coprococcus eutactus</name>
    <dbReference type="NCBI Taxonomy" id="33043"/>
    <lineage>
        <taxon>Bacteria</taxon>
        <taxon>Bacillati</taxon>
        <taxon>Bacillota</taxon>
        <taxon>Clostridia</taxon>
        <taxon>Lachnospirales</taxon>
        <taxon>Lachnospiraceae</taxon>
        <taxon>Coprococcus</taxon>
    </lineage>
</organism>
<reference evidence="1" key="1">
    <citation type="submission" date="2020-06" db="EMBL/GenBank/DDBJ databases">
        <title>Characterization of fructooligosaccharide metabolism and fructooligosaccharide-degrading enzymes in human commensal butyrate producers.</title>
        <authorList>
            <person name="Tanno H."/>
            <person name="Fujii T."/>
            <person name="Hirano K."/>
            <person name="Maeno S."/>
            <person name="Tonozuka T."/>
            <person name="Sakamoto M."/>
            <person name="Ohkuma M."/>
            <person name="Tochio T."/>
            <person name="Endo A."/>
        </authorList>
    </citation>
    <scope>NUCLEOTIDE SEQUENCE</scope>
    <source>
        <strain evidence="1">JCM 31265</strain>
    </source>
</reference>
<protein>
    <submittedName>
        <fullName evidence="1">Uncharacterized protein</fullName>
    </submittedName>
</protein>
<proteinExistence type="predicted"/>
<dbReference type="AlphaFoldDB" id="A0AAI9K583"/>
<name>A0AAI9K583_9FIRM</name>